<proteinExistence type="predicted"/>
<dbReference type="EMBL" id="JASCZI010000192">
    <property type="protein sequence ID" value="MED6109896.1"/>
    <property type="molecule type" value="Genomic_DNA"/>
</dbReference>
<evidence type="ECO:0000313" key="2">
    <source>
        <dbReference type="Proteomes" id="UP001341840"/>
    </source>
</evidence>
<organism evidence="1 2">
    <name type="scientific">Stylosanthes scabra</name>
    <dbReference type="NCBI Taxonomy" id="79078"/>
    <lineage>
        <taxon>Eukaryota</taxon>
        <taxon>Viridiplantae</taxon>
        <taxon>Streptophyta</taxon>
        <taxon>Embryophyta</taxon>
        <taxon>Tracheophyta</taxon>
        <taxon>Spermatophyta</taxon>
        <taxon>Magnoliopsida</taxon>
        <taxon>eudicotyledons</taxon>
        <taxon>Gunneridae</taxon>
        <taxon>Pentapetalae</taxon>
        <taxon>rosids</taxon>
        <taxon>fabids</taxon>
        <taxon>Fabales</taxon>
        <taxon>Fabaceae</taxon>
        <taxon>Papilionoideae</taxon>
        <taxon>50 kb inversion clade</taxon>
        <taxon>dalbergioids sensu lato</taxon>
        <taxon>Dalbergieae</taxon>
        <taxon>Pterocarpus clade</taxon>
        <taxon>Stylosanthes</taxon>
    </lineage>
</organism>
<protein>
    <submittedName>
        <fullName evidence="1">Uncharacterized protein</fullName>
    </submittedName>
</protein>
<name>A0ABU6QEL5_9FABA</name>
<comment type="caution">
    <text evidence="1">The sequence shown here is derived from an EMBL/GenBank/DDBJ whole genome shotgun (WGS) entry which is preliminary data.</text>
</comment>
<reference evidence="1 2" key="1">
    <citation type="journal article" date="2023" name="Plants (Basel)">
        <title>Bridging the Gap: Combining Genomics and Transcriptomics Approaches to Understand Stylosanthes scabra, an Orphan Legume from the Brazilian Caatinga.</title>
        <authorList>
            <person name="Ferreira-Neto J.R.C."/>
            <person name="da Silva M.D."/>
            <person name="Binneck E."/>
            <person name="de Melo N.F."/>
            <person name="da Silva R.H."/>
            <person name="de Melo A.L.T.M."/>
            <person name="Pandolfi V."/>
            <person name="Bustamante F.O."/>
            <person name="Brasileiro-Vidal A.C."/>
            <person name="Benko-Iseppon A.M."/>
        </authorList>
    </citation>
    <scope>NUCLEOTIDE SEQUENCE [LARGE SCALE GENOMIC DNA]</scope>
    <source>
        <tissue evidence="1">Leaves</tissue>
    </source>
</reference>
<gene>
    <name evidence="1" type="ORF">PIB30_037811</name>
</gene>
<evidence type="ECO:0000313" key="1">
    <source>
        <dbReference type="EMBL" id="MED6109896.1"/>
    </source>
</evidence>
<keyword evidence="2" id="KW-1185">Reference proteome</keyword>
<sequence>MVIQRAQAFPLGIKFSLKCLLPSYQHILSDSLVVSSFLEPKSSADNFKFDQNSISISTTTTPTKASDYSGVPKITKKSDEEVTIVPCGQWSESVMEIEGCLRSAHKEGGEEELRVPLAVPPRPWMIESSQNGRVAISAEDGTAASRVSIGAIWFGYDEKVIQSDETKFLQFALRVGRVVACAALGREMVAQRWKERCDGKGLLGVTNKLDSGSLRVRENKEGETSS</sequence>
<dbReference type="Proteomes" id="UP001341840">
    <property type="component" value="Unassembled WGS sequence"/>
</dbReference>
<accession>A0ABU6QEL5</accession>